<feature type="compositionally biased region" description="Basic and acidic residues" evidence="1">
    <location>
        <begin position="36"/>
        <end position="52"/>
    </location>
</feature>
<protein>
    <submittedName>
        <fullName evidence="2">Uncharacterized protein</fullName>
    </submittedName>
</protein>
<accession>A0ABX0TSV5</accession>
<feature type="region of interest" description="Disordered" evidence="1">
    <location>
        <begin position="1"/>
        <end position="59"/>
    </location>
</feature>
<evidence type="ECO:0000313" key="2">
    <source>
        <dbReference type="EMBL" id="NIJ07219.1"/>
    </source>
</evidence>
<evidence type="ECO:0000313" key="3">
    <source>
        <dbReference type="Proteomes" id="UP000727456"/>
    </source>
</evidence>
<reference evidence="2 3" key="1">
    <citation type="submission" date="2020-03" db="EMBL/GenBank/DDBJ databases">
        <title>Genomic Encyclopedia of Type Strains, Phase III (KMG-III): the genomes of soil and plant-associated and newly described type strains.</title>
        <authorList>
            <person name="Whitman W."/>
        </authorList>
    </citation>
    <scope>NUCLEOTIDE SEQUENCE [LARGE SCALE GENOMIC DNA]</scope>
    <source>
        <strain evidence="2 3">CECT 8804</strain>
    </source>
</reference>
<sequence length="180" mass="19948">MALSAKTMANLAKVAKPKSKVERVVRSPAPPPPEAVNDHTKQHGLYERDGHRGTINRGGTPIARWRQAGVLDERQCAAIDYCIRLWERAGRHTGLVMDLLKIVGQPPSSGWSQQEALDELSWLKGKIGSPWWDVFENVCRWDEPAGRAGSKLATNKRSSVDAAQLCVRFVADLIGTWVNL</sequence>
<gene>
    <name evidence="2" type="ORF">FHS31_000815</name>
</gene>
<dbReference type="EMBL" id="JAAOZC010000002">
    <property type="protein sequence ID" value="NIJ07219.1"/>
    <property type="molecule type" value="Genomic_DNA"/>
</dbReference>
<organism evidence="2 3">
    <name type="scientific">Sphingomonas vulcanisoli</name>
    <dbReference type="NCBI Taxonomy" id="1658060"/>
    <lineage>
        <taxon>Bacteria</taxon>
        <taxon>Pseudomonadati</taxon>
        <taxon>Pseudomonadota</taxon>
        <taxon>Alphaproteobacteria</taxon>
        <taxon>Sphingomonadales</taxon>
        <taxon>Sphingomonadaceae</taxon>
        <taxon>Sphingomonas</taxon>
    </lineage>
</organism>
<keyword evidence="3" id="KW-1185">Reference proteome</keyword>
<name>A0ABX0TSV5_9SPHN</name>
<dbReference type="RefSeq" id="WP_167072104.1">
    <property type="nucleotide sequence ID" value="NZ_JAAOZC010000002.1"/>
</dbReference>
<dbReference type="Proteomes" id="UP000727456">
    <property type="component" value="Unassembled WGS sequence"/>
</dbReference>
<proteinExistence type="predicted"/>
<comment type="caution">
    <text evidence="2">The sequence shown here is derived from an EMBL/GenBank/DDBJ whole genome shotgun (WGS) entry which is preliminary data.</text>
</comment>
<evidence type="ECO:0000256" key="1">
    <source>
        <dbReference type="SAM" id="MobiDB-lite"/>
    </source>
</evidence>